<evidence type="ECO:0000256" key="4">
    <source>
        <dbReference type="ARBA" id="ARBA00022989"/>
    </source>
</evidence>
<proteinExistence type="inferred from homology"/>
<dbReference type="GO" id="GO:0016020">
    <property type="term" value="C:membrane"/>
    <property type="evidence" value="ECO:0007669"/>
    <property type="project" value="UniProtKB-SubCell"/>
</dbReference>
<organism evidence="7 8">
    <name type="scientific">Globodera rostochiensis</name>
    <name type="common">Golden nematode worm</name>
    <name type="synonym">Heterodera rostochiensis</name>
    <dbReference type="NCBI Taxonomy" id="31243"/>
    <lineage>
        <taxon>Eukaryota</taxon>
        <taxon>Metazoa</taxon>
        <taxon>Ecdysozoa</taxon>
        <taxon>Nematoda</taxon>
        <taxon>Chromadorea</taxon>
        <taxon>Rhabditida</taxon>
        <taxon>Tylenchina</taxon>
        <taxon>Tylenchomorpha</taxon>
        <taxon>Tylenchoidea</taxon>
        <taxon>Heteroderidae</taxon>
        <taxon>Heteroderinae</taxon>
        <taxon>Globodera</taxon>
    </lineage>
</organism>
<accession>A0A914HFE0</accession>
<keyword evidence="5 6" id="KW-0472">Membrane</keyword>
<evidence type="ECO:0000256" key="1">
    <source>
        <dbReference type="ARBA" id="ARBA00004370"/>
    </source>
</evidence>
<keyword evidence="3 6" id="KW-0812">Transmembrane</keyword>
<evidence type="ECO:0000256" key="5">
    <source>
        <dbReference type="ARBA" id="ARBA00023136"/>
    </source>
</evidence>
<dbReference type="Pfam" id="PF01679">
    <property type="entry name" value="Pmp3"/>
    <property type="match status" value="1"/>
</dbReference>
<protein>
    <submittedName>
        <fullName evidence="8 9">Plasma membrane proteolipid 3</fullName>
    </submittedName>
</protein>
<dbReference type="InterPro" id="IPR000612">
    <property type="entry name" value="PMP3"/>
</dbReference>
<evidence type="ECO:0000256" key="3">
    <source>
        <dbReference type="ARBA" id="ARBA00022692"/>
    </source>
</evidence>
<reference evidence="8 9" key="1">
    <citation type="submission" date="2022-11" db="UniProtKB">
        <authorList>
            <consortium name="WormBaseParasite"/>
        </authorList>
    </citation>
    <scope>IDENTIFICATION</scope>
</reference>
<feature type="transmembrane region" description="Helical" evidence="6">
    <location>
        <begin position="107"/>
        <end position="130"/>
    </location>
</feature>
<evidence type="ECO:0000256" key="2">
    <source>
        <dbReference type="ARBA" id="ARBA00009530"/>
    </source>
</evidence>
<feature type="transmembrane region" description="Helical" evidence="6">
    <location>
        <begin position="14"/>
        <end position="35"/>
    </location>
</feature>
<dbReference type="Proteomes" id="UP000887572">
    <property type="component" value="Unplaced"/>
</dbReference>
<evidence type="ECO:0000313" key="8">
    <source>
        <dbReference type="WBParaSite" id="Gr19_v10_g17014.t1"/>
    </source>
</evidence>
<comment type="subcellular location">
    <subcellularLocation>
        <location evidence="1">Membrane</location>
    </subcellularLocation>
</comment>
<dbReference type="PROSITE" id="PS01309">
    <property type="entry name" value="UPF0057"/>
    <property type="match status" value="1"/>
</dbReference>
<name>A0A914HFE0_GLORO</name>
<dbReference type="AlphaFoldDB" id="A0A914HFE0"/>
<evidence type="ECO:0000313" key="9">
    <source>
        <dbReference type="WBParaSite" id="Gr19_v10_g17017.t1"/>
    </source>
</evidence>
<comment type="similarity">
    <text evidence="2">Belongs to the UPF0057 (PMP3) family.</text>
</comment>
<feature type="transmembrane region" description="Helical" evidence="6">
    <location>
        <begin position="76"/>
        <end position="95"/>
    </location>
</feature>
<sequence>MAVLPRRRDSSTCFFPLPAGGCLLLTFSVLSLFIAPNFASIAQKQNEPFSVDMSISQHQPPQIRAKRANIHEQNGFSIQALAELLLCFFLPPAAVALHGGPSFKLHILLNVVLCILGWIPGILHAVWYCFISSSY</sequence>
<keyword evidence="7" id="KW-1185">Reference proteome</keyword>
<dbReference type="WBParaSite" id="Gr19_v10_g17017.t1">
    <property type="protein sequence ID" value="Gr19_v10_g17017.t1"/>
    <property type="gene ID" value="Gr19_v10_g17017"/>
</dbReference>
<dbReference type="WBParaSite" id="Gr19_v10_g17014.t1">
    <property type="protein sequence ID" value="Gr19_v10_g17014.t1"/>
    <property type="gene ID" value="Gr19_v10_g17014"/>
</dbReference>
<evidence type="ECO:0000313" key="7">
    <source>
        <dbReference type="Proteomes" id="UP000887572"/>
    </source>
</evidence>
<evidence type="ECO:0000256" key="6">
    <source>
        <dbReference type="SAM" id="Phobius"/>
    </source>
</evidence>
<keyword evidence="4 6" id="KW-1133">Transmembrane helix</keyword>